<accession>A0ABW1YE03</accession>
<reference evidence="2" key="1">
    <citation type="journal article" date="2019" name="Int. J. Syst. Evol. Microbiol.">
        <title>The Global Catalogue of Microorganisms (GCM) 10K type strain sequencing project: providing services to taxonomists for standard genome sequencing and annotation.</title>
        <authorList>
            <consortium name="The Broad Institute Genomics Platform"/>
            <consortium name="The Broad Institute Genome Sequencing Center for Infectious Disease"/>
            <person name="Wu L."/>
            <person name="Ma J."/>
        </authorList>
    </citation>
    <scope>NUCLEOTIDE SEQUENCE [LARGE SCALE GENOMIC DNA]</scope>
    <source>
        <strain evidence="2">CGMCC 1.15772</strain>
    </source>
</reference>
<dbReference type="Proteomes" id="UP001596297">
    <property type="component" value="Unassembled WGS sequence"/>
</dbReference>
<organism evidence="1 2">
    <name type="scientific">Deinococcus lacus</name>
    <dbReference type="NCBI Taxonomy" id="392561"/>
    <lineage>
        <taxon>Bacteria</taxon>
        <taxon>Thermotogati</taxon>
        <taxon>Deinococcota</taxon>
        <taxon>Deinococci</taxon>
        <taxon>Deinococcales</taxon>
        <taxon>Deinococcaceae</taxon>
        <taxon>Deinococcus</taxon>
    </lineage>
</organism>
<dbReference type="EMBL" id="JBHSWD010000001">
    <property type="protein sequence ID" value="MFC6592248.1"/>
    <property type="molecule type" value="Genomic_DNA"/>
</dbReference>
<name>A0ABW1YE03_9DEIO</name>
<dbReference type="RefSeq" id="WP_380083258.1">
    <property type="nucleotide sequence ID" value="NZ_JBHSWD010000001.1"/>
</dbReference>
<proteinExistence type="predicted"/>
<comment type="caution">
    <text evidence="1">The sequence shown here is derived from an EMBL/GenBank/DDBJ whole genome shotgun (WGS) entry which is preliminary data.</text>
</comment>
<gene>
    <name evidence="1" type="ORF">ACFP81_09730</name>
</gene>
<evidence type="ECO:0000313" key="1">
    <source>
        <dbReference type="EMBL" id="MFC6592248.1"/>
    </source>
</evidence>
<keyword evidence="2" id="KW-1185">Reference proteome</keyword>
<sequence length="106" mass="11410">MRPSSSRRRLARLLARAGQWLGAVGMVLALLLPLGTWGLALTLQAPARAALTQASAELGALDRQMQSVMTALEPLDVLARPEALESVRALGQLTREVEASPWLRPC</sequence>
<evidence type="ECO:0000313" key="2">
    <source>
        <dbReference type="Proteomes" id="UP001596297"/>
    </source>
</evidence>
<protein>
    <submittedName>
        <fullName evidence="1">Uncharacterized protein</fullName>
    </submittedName>
</protein>